<dbReference type="InterPro" id="IPR022357">
    <property type="entry name" value="MIP_CS"/>
</dbReference>
<name>A0A914EMN8_9BILA</name>
<keyword evidence="10" id="KW-1185">Reference proteome</keyword>
<dbReference type="PANTHER" id="PTHR43829">
    <property type="entry name" value="AQUAPORIN OR AQUAGLYCEROPORIN RELATED"/>
    <property type="match status" value="1"/>
</dbReference>
<evidence type="ECO:0000256" key="8">
    <source>
        <dbReference type="RuleBase" id="RU000477"/>
    </source>
</evidence>
<dbReference type="InterPro" id="IPR050363">
    <property type="entry name" value="MIP/Aquaporin"/>
</dbReference>
<reference evidence="11" key="1">
    <citation type="submission" date="2022-11" db="UniProtKB">
        <authorList>
            <consortium name="WormBaseParasite"/>
        </authorList>
    </citation>
    <scope>IDENTIFICATION</scope>
</reference>
<keyword evidence="6 9" id="KW-0472">Membrane</keyword>
<dbReference type="GO" id="GO:0015254">
    <property type="term" value="F:glycerol channel activity"/>
    <property type="evidence" value="ECO:0007669"/>
    <property type="project" value="TreeGrafter"/>
</dbReference>
<dbReference type="GO" id="GO:0016323">
    <property type="term" value="C:basolateral plasma membrane"/>
    <property type="evidence" value="ECO:0007669"/>
    <property type="project" value="TreeGrafter"/>
</dbReference>
<evidence type="ECO:0000256" key="7">
    <source>
        <dbReference type="ARBA" id="ARBA00045280"/>
    </source>
</evidence>
<dbReference type="InterPro" id="IPR000425">
    <property type="entry name" value="MIP"/>
</dbReference>
<dbReference type="Gene3D" id="1.20.1080.10">
    <property type="entry name" value="Glycerol uptake facilitator protein"/>
    <property type="match status" value="1"/>
</dbReference>
<feature type="transmembrane region" description="Helical" evidence="9">
    <location>
        <begin position="139"/>
        <end position="157"/>
    </location>
</feature>
<dbReference type="WBParaSite" id="ACRNAN_scaffold9615.g15930.t1">
    <property type="protein sequence ID" value="ACRNAN_scaffold9615.g15930.t1"/>
    <property type="gene ID" value="ACRNAN_scaffold9615.g15930"/>
</dbReference>
<keyword evidence="5 9" id="KW-1133">Transmembrane helix</keyword>
<evidence type="ECO:0000256" key="5">
    <source>
        <dbReference type="ARBA" id="ARBA00022989"/>
    </source>
</evidence>
<dbReference type="Proteomes" id="UP000887540">
    <property type="component" value="Unplaced"/>
</dbReference>
<evidence type="ECO:0000256" key="3">
    <source>
        <dbReference type="ARBA" id="ARBA00022448"/>
    </source>
</evidence>
<comment type="subcellular location">
    <subcellularLocation>
        <location evidence="1">Membrane</location>
        <topology evidence="1">Multi-pass membrane protein</topology>
    </subcellularLocation>
</comment>
<evidence type="ECO:0000313" key="10">
    <source>
        <dbReference type="Proteomes" id="UP000887540"/>
    </source>
</evidence>
<feature type="transmembrane region" description="Helical" evidence="9">
    <location>
        <begin position="188"/>
        <end position="210"/>
    </location>
</feature>
<dbReference type="GO" id="GO:0015250">
    <property type="term" value="F:water channel activity"/>
    <property type="evidence" value="ECO:0007669"/>
    <property type="project" value="TreeGrafter"/>
</dbReference>
<dbReference type="PANTHER" id="PTHR43829:SF27">
    <property type="entry name" value="AQUAPORIN-3"/>
    <property type="match status" value="1"/>
</dbReference>
<feature type="transmembrane region" description="Helical" evidence="9">
    <location>
        <begin position="49"/>
        <end position="72"/>
    </location>
</feature>
<evidence type="ECO:0000313" key="11">
    <source>
        <dbReference type="WBParaSite" id="ACRNAN_scaffold9615.g15930.t1"/>
    </source>
</evidence>
<evidence type="ECO:0000256" key="1">
    <source>
        <dbReference type="ARBA" id="ARBA00004141"/>
    </source>
</evidence>
<evidence type="ECO:0000256" key="6">
    <source>
        <dbReference type="ARBA" id="ARBA00023136"/>
    </source>
</evidence>
<evidence type="ECO:0000256" key="4">
    <source>
        <dbReference type="ARBA" id="ARBA00022692"/>
    </source>
</evidence>
<proteinExistence type="inferred from homology"/>
<evidence type="ECO:0000256" key="2">
    <source>
        <dbReference type="ARBA" id="ARBA00006175"/>
    </source>
</evidence>
<comment type="similarity">
    <text evidence="2 8">Belongs to the MIP/aquaporin (TC 1.A.8) family.</text>
</comment>
<dbReference type="PROSITE" id="PS00221">
    <property type="entry name" value="MIP"/>
    <property type="match status" value="1"/>
</dbReference>
<evidence type="ECO:0000256" key="9">
    <source>
        <dbReference type="SAM" id="Phobius"/>
    </source>
</evidence>
<keyword evidence="4 8" id="KW-0812">Transmembrane</keyword>
<comment type="function">
    <text evidence="7">Aquaglyceroporin that may modulate the water content and osmolytes during anhydrobiosis.</text>
</comment>
<protein>
    <submittedName>
        <fullName evidence="11">Uncharacterized protein</fullName>
    </submittedName>
</protein>
<dbReference type="SUPFAM" id="SSF81338">
    <property type="entry name" value="Aquaporin-like"/>
    <property type="match status" value="1"/>
</dbReference>
<feature type="transmembrane region" description="Helical" evidence="9">
    <location>
        <begin position="103"/>
        <end position="127"/>
    </location>
</feature>
<organism evidence="10 11">
    <name type="scientific">Acrobeloides nanus</name>
    <dbReference type="NCBI Taxonomy" id="290746"/>
    <lineage>
        <taxon>Eukaryota</taxon>
        <taxon>Metazoa</taxon>
        <taxon>Ecdysozoa</taxon>
        <taxon>Nematoda</taxon>
        <taxon>Chromadorea</taxon>
        <taxon>Rhabditida</taxon>
        <taxon>Tylenchina</taxon>
        <taxon>Cephalobomorpha</taxon>
        <taxon>Cephaloboidea</taxon>
        <taxon>Cephalobidae</taxon>
        <taxon>Acrobeloides</taxon>
    </lineage>
</organism>
<dbReference type="InterPro" id="IPR023271">
    <property type="entry name" value="Aquaporin-like"/>
</dbReference>
<keyword evidence="3 8" id="KW-0813">Transport</keyword>
<accession>A0A914EMN8</accession>
<dbReference type="Pfam" id="PF00230">
    <property type="entry name" value="MIP"/>
    <property type="match status" value="1"/>
</dbReference>
<dbReference type="AlphaFoldDB" id="A0A914EMN8"/>
<sequence length="270" mass="30196">MNDYTALSIGWGFSLTLSAQMGYLISGSHMNPAVSFFLSMFGKISKLQFILYCIVQTAGAFLGSFLVFILYYDSIMVFSNGSLAVTGPTATAGMFATYPNEHLSFMGSIIDQILSTMVLVICICIICDERNKIPRIAQPTLLGFMLTLIQFSMAWNASNSMNPARDFGPRLMTLVVGYGWEVFSYRNYSWFLVPIICPFIGAFIGAWIYLLTIGVNISDDVDEISRPLTLPVYHSNNYPLQHIPIKIEGYNHQMNPIGPMHPRLTSYKSH</sequence>
<dbReference type="PRINTS" id="PR00783">
    <property type="entry name" value="MINTRINSICP"/>
</dbReference>